<accession>A0A8E0RIP8</accession>
<dbReference type="OrthoDB" id="116883at2759"/>
<dbReference type="GO" id="GO:1902388">
    <property type="term" value="F:ceramide 1-phosphate transfer activity"/>
    <property type="evidence" value="ECO:0007669"/>
    <property type="project" value="TreeGrafter"/>
</dbReference>
<name>A0A8E0RIP8_9TREM</name>
<reference evidence="2" key="1">
    <citation type="submission" date="2019-05" db="EMBL/GenBank/DDBJ databases">
        <title>Annotation for the trematode Fasciolopsis buski.</title>
        <authorList>
            <person name="Choi Y.-J."/>
        </authorList>
    </citation>
    <scope>NUCLEOTIDE SEQUENCE</scope>
    <source>
        <strain evidence="2">HT</strain>
        <tissue evidence="2">Whole worm</tissue>
    </source>
</reference>
<dbReference type="AlphaFoldDB" id="A0A8E0RIP8"/>
<dbReference type="GO" id="GO:0016020">
    <property type="term" value="C:membrane"/>
    <property type="evidence" value="ECO:0007669"/>
    <property type="project" value="TreeGrafter"/>
</dbReference>
<keyword evidence="3" id="KW-1185">Reference proteome</keyword>
<proteinExistence type="predicted"/>
<dbReference type="SUPFAM" id="SSF110004">
    <property type="entry name" value="Glycolipid transfer protein, GLTP"/>
    <property type="match status" value="1"/>
</dbReference>
<organism evidence="2 3">
    <name type="scientific">Fasciolopsis buskii</name>
    <dbReference type="NCBI Taxonomy" id="27845"/>
    <lineage>
        <taxon>Eukaryota</taxon>
        <taxon>Metazoa</taxon>
        <taxon>Spiralia</taxon>
        <taxon>Lophotrochozoa</taxon>
        <taxon>Platyhelminthes</taxon>
        <taxon>Trematoda</taxon>
        <taxon>Digenea</taxon>
        <taxon>Plagiorchiida</taxon>
        <taxon>Echinostomata</taxon>
        <taxon>Echinostomatoidea</taxon>
        <taxon>Fasciolidae</taxon>
        <taxon>Fasciolopsis</taxon>
    </lineage>
</organism>
<feature type="domain" description="Glycolipid transfer protein" evidence="1">
    <location>
        <begin position="30"/>
        <end position="173"/>
    </location>
</feature>
<dbReference type="Gene3D" id="1.10.3520.10">
    <property type="entry name" value="Glycolipid transfer protein"/>
    <property type="match status" value="1"/>
</dbReference>
<sequence length="221" mass="25702">MDLPAENCPFDVGLLTELFCECCRDNDVWLKRYCDAYTEVSKLLSYFGKLFYFVNRDVQKKLCILYEYCSCNAVEYKTVKTMVKYEYDRGVTGSATNKQYIGCRTLLRLHRALLFVIELLSSVCCGEIDTSLRTLTKETYDKYLAEYHPWPVRKAVRLAVYALPTLEELVNLIVEAQPEDSPFRDRERCKAEMLSCALPAMRKTYNCVQTHLAQRNMLNLP</sequence>
<dbReference type="Proteomes" id="UP000728185">
    <property type="component" value="Unassembled WGS sequence"/>
</dbReference>
<dbReference type="InterPro" id="IPR036497">
    <property type="entry name" value="GLTP_sf"/>
</dbReference>
<dbReference type="GO" id="GO:0005829">
    <property type="term" value="C:cytosol"/>
    <property type="evidence" value="ECO:0007669"/>
    <property type="project" value="TreeGrafter"/>
</dbReference>
<evidence type="ECO:0000313" key="2">
    <source>
        <dbReference type="EMBL" id="KAA0183543.1"/>
    </source>
</evidence>
<dbReference type="EMBL" id="LUCM01011724">
    <property type="protein sequence ID" value="KAA0183543.1"/>
    <property type="molecule type" value="Genomic_DNA"/>
</dbReference>
<dbReference type="GO" id="GO:1902387">
    <property type="term" value="F:ceramide 1-phosphate binding"/>
    <property type="evidence" value="ECO:0007669"/>
    <property type="project" value="TreeGrafter"/>
</dbReference>
<gene>
    <name evidence="2" type="ORF">FBUS_05845</name>
</gene>
<dbReference type="Pfam" id="PF08718">
    <property type="entry name" value="GLTP"/>
    <property type="match status" value="1"/>
</dbReference>
<dbReference type="InterPro" id="IPR014830">
    <property type="entry name" value="Glycolipid_transfer_prot_dom"/>
</dbReference>
<protein>
    <submittedName>
        <fullName evidence="2">Ceramide-1-phosphate transfer protein</fullName>
    </submittedName>
</protein>
<evidence type="ECO:0000259" key="1">
    <source>
        <dbReference type="Pfam" id="PF08718"/>
    </source>
</evidence>
<evidence type="ECO:0000313" key="3">
    <source>
        <dbReference type="Proteomes" id="UP000728185"/>
    </source>
</evidence>
<dbReference type="PANTHER" id="PTHR10219">
    <property type="entry name" value="GLYCOLIPID TRANSFER PROTEIN-RELATED"/>
    <property type="match status" value="1"/>
</dbReference>
<dbReference type="PANTHER" id="PTHR10219:SF43">
    <property type="entry name" value="GLYCOLIPID TRANSFER PROTEIN DOMAIN-CONTAINING PROTEIN"/>
    <property type="match status" value="1"/>
</dbReference>
<comment type="caution">
    <text evidence="2">The sequence shown here is derived from an EMBL/GenBank/DDBJ whole genome shotgun (WGS) entry which is preliminary data.</text>
</comment>